<dbReference type="GO" id="GO:0005886">
    <property type="term" value="C:plasma membrane"/>
    <property type="evidence" value="ECO:0007669"/>
    <property type="project" value="TreeGrafter"/>
</dbReference>
<dbReference type="InterPro" id="IPR020846">
    <property type="entry name" value="MFS_dom"/>
</dbReference>
<feature type="domain" description="Major facilitator superfamily (MFS) profile" evidence="2">
    <location>
        <begin position="13"/>
        <end position="178"/>
    </location>
</feature>
<dbReference type="Pfam" id="PF07690">
    <property type="entry name" value="MFS_1"/>
    <property type="match status" value="1"/>
</dbReference>
<dbReference type="PANTHER" id="PTHR23521">
    <property type="entry name" value="TRANSPORTER MFS SUPERFAMILY"/>
    <property type="match status" value="1"/>
</dbReference>
<feature type="transmembrane region" description="Helical" evidence="1">
    <location>
        <begin position="12"/>
        <end position="36"/>
    </location>
</feature>
<sequence length="178" mass="18881">MSNSRQKLSPISLLVILCIAQMLAMAGFANFAVLLNELSTQWALSSTQAGWISGIYFAGYVVAVPFLVGLTDVVDARRIYLFGLLCGIVGSVGFGLFADGFLSAMVFRFLAGISLAGTYMPGLQILNDRLKEGDRQKALPWYLSAFSLGTAASYYFTGLAGAALPLSDAFLLAGAAQI</sequence>
<dbReference type="EMBL" id="UINC01141873">
    <property type="protein sequence ID" value="SVD29871.1"/>
    <property type="molecule type" value="Genomic_DNA"/>
</dbReference>
<reference evidence="3" key="1">
    <citation type="submission" date="2018-05" db="EMBL/GenBank/DDBJ databases">
        <authorList>
            <person name="Lanie J.A."/>
            <person name="Ng W.-L."/>
            <person name="Kazmierczak K.M."/>
            <person name="Andrzejewski T.M."/>
            <person name="Davidsen T.M."/>
            <person name="Wayne K.J."/>
            <person name="Tettelin H."/>
            <person name="Glass J.I."/>
            <person name="Rusch D."/>
            <person name="Podicherti R."/>
            <person name="Tsui H.-C.T."/>
            <person name="Winkler M.E."/>
        </authorList>
    </citation>
    <scope>NUCLEOTIDE SEQUENCE</scope>
</reference>
<dbReference type="InterPro" id="IPR036259">
    <property type="entry name" value="MFS_trans_sf"/>
</dbReference>
<keyword evidence="1" id="KW-0472">Membrane</keyword>
<proteinExistence type="predicted"/>
<dbReference type="SUPFAM" id="SSF103473">
    <property type="entry name" value="MFS general substrate transporter"/>
    <property type="match status" value="1"/>
</dbReference>
<evidence type="ECO:0000259" key="2">
    <source>
        <dbReference type="PROSITE" id="PS50850"/>
    </source>
</evidence>
<dbReference type="AlphaFoldDB" id="A0A382U7U8"/>
<keyword evidence="1" id="KW-0812">Transmembrane</keyword>
<dbReference type="PANTHER" id="PTHR23521:SF3">
    <property type="entry name" value="MFS TRANSPORTER"/>
    <property type="match status" value="1"/>
</dbReference>
<evidence type="ECO:0000256" key="1">
    <source>
        <dbReference type="SAM" id="Phobius"/>
    </source>
</evidence>
<dbReference type="InterPro" id="IPR011701">
    <property type="entry name" value="MFS"/>
</dbReference>
<dbReference type="GO" id="GO:0022857">
    <property type="term" value="F:transmembrane transporter activity"/>
    <property type="evidence" value="ECO:0007669"/>
    <property type="project" value="InterPro"/>
</dbReference>
<feature type="non-terminal residue" evidence="3">
    <location>
        <position position="178"/>
    </location>
</feature>
<gene>
    <name evidence="3" type="ORF">METZ01_LOCUS382725</name>
</gene>
<feature type="transmembrane region" description="Helical" evidence="1">
    <location>
        <begin position="48"/>
        <end position="67"/>
    </location>
</feature>
<organism evidence="3">
    <name type="scientific">marine metagenome</name>
    <dbReference type="NCBI Taxonomy" id="408172"/>
    <lineage>
        <taxon>unclassified sequences</taxon>
        <taxon>metagenomes</taxon>
        <taxon>ecological metagenomes</taxon>
    </lineage>
</organism>
<feature type="transmembrane region" description="Helical" evidence="1">
    <location>
        <begin position="79"/>
        <end position="98"/>
    </location>
</feature>
<name>A0A382U7U8_9ZZZZ</name>
<evidence type="ECO:0000313" key="3">
    <source>
        <dbReference type="EMBL" id="SVD29871.1"/>
    </source>
</evidence>
<feature type="transmembrane region" description="Helical" evidence="1">
    <location>
        <begin position="138"/>
        <end position="156"/>
    </location>
</feature>
<protein>
    <recommendedName>
        <fullName evidence="2">Major facilitator superfamily (MFS) profile domain-containing protein</fullName>
    </recommendedName>
</protein>
<accession>A0A382U7U8</accession>
<keyword evidence="1" id="KW-1133">Transmembrane helix</keyword>
<dbReference type="PROSITE" id="PS50850">
    <property type="entry name" value="MFS"/>
    <property type="match status" value="1"/>
</dbReference>
<feature type="transmembrane region" description="Helical" evidence="1">
    <location>
        <begin position="104"/>
        <end position="126"/>
    </location>
</feature>
<dbReference type="Gene3D" id="1.20.1250.20">
    <property type="entry name" value="MFS general substrate transporter like domains"/>
    <property type="match status" value="1"/>
</dbReference>